<evidence type="ECO:0000256" key="9">
    <source>
        <dbReference type="SAM" id="Phobius"/>
    </source>
</evidence>
<accession>A0A8J2Q620</accession>
<dbReference type="GO" id="GO:0016020">
    <property type="term" value="C:membrane"/>
    <property type="evidence" value="ECO:0007669"/>
    <property type="project" value="UniProtKB-SubCell"/>
</dbReference>
<dbReference type="InterPro" id="IPR000276">
    <property type="entry name" value="GPCR_Rhodpsn"/>
</dbReference>
<evidence type="ECO:0000256" key="5">
    <source>
        <dbReference type="ARBA" id="ARBA00023040"/>
    </source>
</evidence>
<keyword evidence="6 9" id="KW-0472">Membrane</keyword>
<dbReference type="EMBL" id="CAJVCH010570723">
    <property type="protein sequence ID" value="CAG7835681.1"/>
    <property type="molecule type" value="Genomic_DNA"/>
</dbReference>
<dbReference type="PROSITE" id="PS50262">
    <property type="entry name" value="G_PROTEIN_RECEP_F1_2"/>
    <property type="match status" value="1"/>
</dbReference>
<evidence type="ECO:0000256" key="7">
    <source>
        <dbReference type="ARBA" id="ARBA00023170"/>
    </source>
</evidence>
<evidence type="ECO:0000256" key="1">
    <source>
        <dbReference type="ARBA" id="ARBA00004141"/>
    </source>
</evidence>
<keyword evidence="4 9" id="KW-1133">Transmembrane helix</keyword>
<dbReference type="Pfam" id="PF00001">
    <property type="entry name" value="7tm_1"/>
    <property type="match status" value="1"/>
</dbReference>
<keyword evidence="8" id="KW-0807">Transducer</keyword>
<keyword evidence="3 9" id="KW-0812">Transmembrane</keyword>
<gene>
    <name evidence="11" type="ORF">AFUS01_LOCUS45018</name>
</gene>
<dbReference type="OrthoDB" id="5975505at2759"/>
<proteinExistence type="inferred from homology"/>
<dbReference type="PANTHER" id="PTHR24235:SF12">
    <property type="entry name" value="G-PROTEIN COUPLED RECEPTORS FAMILY 1 PROFILE DOMAIN-CONTAINING PROTEIN"/>
    <property type="match status" value="1"/>
</dbReference>
<feature type="transmembrane region" description="Helical" evidence="9">
    <location>
        <begin position="68"/>
        <end position="94"/>
    </location>
</feature>
<reference evidence="11" key="1">
    <citation type="submission" date="2021-06" db="EMBL/GenBank/DDBJ databases">
        <authorList>
            <person name="Hodson N. C."/>
            <person name="Mongue J. A."/>
            <person name="Jaron S. K."/>
        </authorList>
    </citation>
    <scope>NUCLEOTIDE SEQUENCE</scope>
</reference>
<dbReference type="PANTHER" id="PTHR24235">
    <property type="entry name" value="NEUROPEPTIDE Y RECEPTOR"/>
    <property type="match status" value="1"/>
</dbReference>
<dbReference type="AlphaFoldDB" id="A0A8J2Q620"/>
<keyword evidence="7" id="KW-0675">Receptor</keyword>
<comment type="subcellular location">
    <subcellularLocation>
        <location evidence="1">Membrane</location>
        <topology evidence="1">Multi-pass membrane protein</topology>
    </subcellularLocation>
</comment>
<dbReference type="GO" id="GO:0004930">
    <property type="term" value="F:G protein-coupled receptor activity"/>
    <property type="evidence" value="ECO:0007669"/>
    <property type="project" value="UniProtKB-KW"/>
</dbReference>
<evidence type="ECO:0000256" key="3">
    <source>
        <dbReference type="ARBA" id="ARBA00022692"/>
    </source>
</evidence>
<protein>
    <recommendedName>
        <fullName evidence="10">G-protein coupled receptors family 1 profile domain-containing protein</fullName>
    </recommendedName>
</protein>
<evidence type="ECO:0000256" key="2">
    <source>
        <dbReference type="ARBA" id="ARBA00010663"/>
    </source>
</evidence>
<dbReference type="InterPro" id="IPR017452">
    <property type="entry name" value="GPCR_Rhodpsn_7TM"/>
</dbReference>
<evidence type="ECO:0000313" key="11">
    <source>
        <dbReference type="EMBL" id="CAG7835681.1"/>
    </source>
</evidence>
<feature type="transmembrane region" description="Helical" evidence="9">
    <location>
        <begin position="31"/>
        <end position="56"/>
    </location>
</feature>
<evidence type="ECO:0000259" key="10">
    <source>
        <dbReference type="PROSITE" id="PS50262"/>
    </source>
</evidence>
<evidence type="ECO:0000313" key="12">
    <source>
        <dbReference type="Proteomes" id="UP000708208"/>
    </source>
</evidence>
<feature type="domain" description="G-protein coupled receptors family 1 profile" evidence="10">
    <location>
        <begin position="47"/>
        <end position="102"/>
    </location>
</feature>
<dbReference type="Proteomes" id="UP000708208">
    <property type="component" value="Unassembled WGS sequence"/>
</dbReference>
<evidence type="ECO:0000256" key="6">
    <source>
        <dbReference type="ARBA" id="ARBA00023136"/>
    </source>
</evidence>
<organism evidence="11 12">
    <name type="scientific">Allacma fusca</name>
    <dbReference type="NCBI Taxonomy" id="39272"/>
    <lineage>
        <taxon>Eukaryota</taxon>
        <taxon>Metazoa</taxon>
        <taxon>Ecdysozoa</taxon>
        <taxon>Arthropoda</taxon>
        <taxon>Hexapoda</taxon>
        <taxon>Collembola</taxon>
        <taxon>Symphypleona</taxon>
        <taxon>Sminthuridae</taxon>
        <taxon>Allacma</taxon>
    </lineage>
</organism>
<comment type="caution">
    <text evidence="11">The sequence shown here is derived from an EMBL/GenBank/DDBJ whole genome shotgun (WGS) entry which is preliminary data.</text>
</comment>
<keyword evidence="12" id="KW-1185">Reference proteome</keyword>
<sequence length="102" mass="11243">MENETAGEFVVELKSDFNEAEVYRHSVPVTIVIVCAYTAILVIGVVGNSLVVVVVLRSPRMRTVTNLFILNLAVADLLVILFCLPPTLLSNILVREYLLVLS</sequence>
<dbReference type="SUPFAM" id="SSF81321">
    <property type="entry name" value="Family A G protein-coupled receptor-like"/>
    <property type="match status" value="1"/>
</dbReference>
<evidence type="ECO:0000256" key="4">
    <source>
        <dbReference type="ARBA" id="ARBA00022989"/>
    </source>
</evidence>
<comment type="similarity">
    <text evidence="2">Belongs to the G-protein coupled receptor 1 family.</text>
</comment>
<keyword evidence="5" id="KW-0297">G-protein coupled receptor</keyword>
<name>A0A8J2Q620_9HEXA</name>
<evidence type="ECO:0000256" key="8">
    <source>
        <dbReference type="ARBA" id="ARBA00023224"/>
    </source>
</evidence>